<dbReference type="PANTHER" id="PTHR36503:SF2">
    <property type="entry name" value="BLR2408 PROTEIN"/>
    <property type="match status" value="1"/>
</dbReference>
<evidence type="ECO:0000313" key="3">
    <source>
        <dbReference type="Proteomes" id="UP000193964"/>
    </source>
</evidence>
<dbReference type="SUPFAM" id="SSF54593">
    <property type="entry name" value="Glyoxalase/Bleomycin resistance protein/Dihydroxybiphenyl dioxygenase"/>
    <property type="match status" value="1"/>
</dbReference>
<sequence>MIFVNLPVADVERSRKFFADLGYTFNEASSGDDAVTVVLGENQFAMLIQRDTFDSLHPLETADASKVKECVICLSVESREDVDALVDHALALGGTVGDTEDQGDMYGRSYNDLDGHSWQIFWVNPVAATAGSEEVDAAVG</sequence>
<dbReference type="Gene3D" id="3.10.180.10">
    <property type="entry name" value="2,3-Dihydroxybiphenyl 1,2-Dioxygenase, domain 1"/>
    <property type="match status" value="1"/>
</dbReference>
<gene>
    <name evidence="2" type="ORF">AWC31_11360</name>
</gene>
<dbReference type="PROSITE" id="PS51819">
    <property type="entry name" value="VOC"/>
    <property type="match status" value="1"/>
</dbReference>
<dbReference type="InterPro" id="IPR029068">
    <property type="entry name" value="Glyas_Bleomycin-R_OHBP_Dase"/>
</dbReference>
<dbReference type="PANTHER" id="PTHR36503">
    <property type="entry name" value="BLR2520 PROTEIN"/>
    <property type="match status" value="1"/>
</dbReference>
<evidence type="ECO:0000313" key="2">
    <source>
        <dbReference type="EMBL" id="ORX08723.1"/>
    </source>
</evidence>
<dbReference type="AlphaFoldDB" id="A0A1X2ERA1"/>
<dbReference type="OrthoDB" id="4265398at2"/>
<proteinExistence type="predicted"/>
<dbReference type="InterPro" id="IPR053863">
    <property type="entry name" value="Glyoxy/Ble-like_N"/>
</dbReference>
<dbReference type="Pfam" id="PF22677">
    <property type="entry name" value="Ble-like_N"/>
    <property type="match status" value="1"/>
</dbReference>
<name>A0A1X2ERA1_9MYCO</name>
<comment type="caution">
    <text evidence="2">The sequence shown here is derived from an EMBL/GenBank/DDBJ whole genome shotgun (WGS) entry which is preliminary data.</text>
</comment>
<organism evidence="2 3">
    <name type="scientific">Mycolicibacterium wolinskyi</name>
    <dbReference type="NCBI Taxonomy" id="59750"/>
    <lineage>
        <taxon>Bacteria</taxon>
        <taxon>Bacillati</taxon>
        <taxon>Actinomycetota</taxon>
        <taxon>Actinomycetes</taxon>
        <taxon>Mycobacteriales</taxon>
        <taxon>Mycobacteriaceae</taxon>
        <taxon>Mycolicibacterium</taxon>
    </lineage>
</organism>
<dbReference type="InterPro" id="IPR037523">
    <property type="entry name" value="VOC_core"/>
</dbReference>
<protein>
    <submittedName>
        <fullName evidence="2">Glyoxalase</fullName>
    </submittedName>
</protein>
<evidence type="ECO:0000259" key="1">
    <source>
        <dbReference type="PROSITE" id="PS51819"/>
    </source>
</evidence>
<reference evidence="2 3" key="1">
    <citation type="submission" date="2016-01" db="EMBL/GenBank/DDBJ databases">
        <title>The new phylogeny of the genus Mycobacterium.</title>
        <authorList>
            <person name="Tarcisio F."/>
            <person name="Conor M."/>
            <person name="Antonella G."/>
            <person name="Elisabetta G."/>
            <person name="Giulia F.S."/>
            <person name="Sara T."/>
            <person name="Anna F."/>
            <person name="Clotilde B."/>
            <person name="Roberto B."/>
            <person name="Veronica D.S."/>
            <person name="Fabio R."/>
            <person name="Monica P."/>
            <person name="Olivier J."/>
            <person name="Enrico T."/>
            <person name="Nicola S."/>
        </authorList>
    </citation>
    <scope>NUCLEOTIDE SEQUENCE [LARGE SCALE GENOMIC DNA]</scope>
    <source>
        <strain evidence="2 3">ATCC 700010</strain>
    </source>
</reference>
<dbReference type="EMBL" id="LQQA01000036">
    <property type="protein sequence ID" value="ORX08723.1"/>
    <property type="molecule type" value="Genomic_DNA"/>
</dbReference>
<dbReference type="Proteomes" id="UP000193964">
    <property type="component" value="Unassembled WGS sequence"/>
</dbReference>
<feature type="domain" description="VOC" evidence="1">
    <location>
        <begin position="1"/>
        <end position="123"/>
    </location>
</feature>
<accession>A0A1X2ERA1</accession>
<dbReference type="RefSeq" id="WP_085150733.1">
    <property type="nucleotide sequence ID" value="NZ_JACKUA010000010.1"/>
</dbReference>